<name>A0A9P6QAE3_9FUNG</name>
<keyword evidence="5" id="KW-0378">Hydrolase</keyword>
<dbReference type="InterPro" id="IPR015797">
    <property type="entry name" value="NUDIX_hydrolase-like_dom_sf"/>
</dbReference>
<comment type="caution">
    <text evidence="9">The sequence shown here is derived from an EMBL/GenBank/DDBJ whole genome shotgun (WGS) entry which is preliminary data.</text>
</comment>
<keyword evidence="4" id="KW-0479">Metal-binding</keyword>
<dbReference type="GO" id="GO:0000287">
    <property type="term" value="F:magnesium ion binding"/>
    <property type="evidence" value="ECO:0007669"/>
    <property type="project" value="InterPro"/>
</dbReference>
<dbReference type="PANTHER" id="PTHR12992:SF11">
    <property type="entry name" value="MITOCHONDRIAL COENZYME A DIPHOSPHATASE NUDT8"/>
    <property type="match status" value="1"/>
</dbReference>
<accession>A0A9P6QAE3</accession>
<dbReference type="GO" id="GO:0009132">
    <property type="term" value="P:nucleoside diphosphate metabolic process"/>
    <property type="evidence" value="ECO:0007669"/>
    <property type="project" value="InterPro"/>
</dbReference>
<dbReference type="PROSITE" id="PS01293">
    <property type="entry name" value="NUDIX_COA"/>
    <property type="match status" value="1"/>
</dbReference>
<dbReference type="AlphaFoldDB" id="A0A9P6QAE3"/>
<dbReference type="GO" id="GO:0010945">
    <property type="term" value="F:coenzyme A diphosphatase activity"/>
    <property type="evidence" value="ECO:0007669"/>
    <property type="project" value="InterPro"/>
</dbReference>
<dbReference type="Gene3D" id="3.90.79.10">
    <property type="entry name" value="Nucleoside Triphosphate Pyrophosphohydrolase"/>
    <property type="match status" value="1"/>
</dbReference>
<dbReference type="SUPFAM" id="SSF55811">
    <property type="entry name" value="Nudix"/>
    <property type="match status" value="1"/>
</dbReference>
<evidence type="ECO:0000259" key="8">
    <source>
        <dbReference type="PROSITE" id="PS51462"/>
    </source>
</evidence>
<evidence type="ECO:0000256" key="3">
    <source>
        <dbReference type="ARBA" id="ARBA00006506"/>
    </source>
</evidence>
<feature type="domain" description="Nudix hydrolase" evidence="8">
    <location>
        <begin position="12"/>
        <end position="155"/>
    </location>
</feature>
<keyword evidence="6" id="KW-0460">Magnesium</keyword>
<evidence type="ECO:0000256" key="5">
    <source>
        <dbReference type="ARBA" id="ARBA00022801"/>
    </source>
</evidence>
<protein>
    <submittedName>
        <fullName evidence="9">Nudix (Nucleoside diphosphate linked moiety X)-type motif 8</fullName>
    </submittedName>
</protein>
<dbReference type="OrthoDB" id="206213at2759"/>
<organism evidence="9 10">
    <name type="scientific">Mortierella polycephala</name>
    <dbReference type="NCBI Taxonomy" id="41804"/>
    <lineage>
        <taxon>Eukaryota</taxon>
        <taxon>Fungi</taxon>
        <taxon>Fungi incertae sedis</taxon>
        <taxon>Mucoromycota</taxon>
        <taxon>Mortierellomycotina</taxon>
        <taxon>Mortierellomycetes</taxon>
        <taxon>Mortierellales</taxon>
        <taxon>Mortierellaceae</taxon>
        <taxon>Mortierella</taxon>
    </lineage>
</organism>
<gene>
    <name evidence="9" type="primary">NUDT8</name>
    <name evidence="9" type="ORF">BG011_007570</name>
</gene>
<comment type="similarity">
    <text evidence="3">Belongs to the Nudix hydrolase family. PCD1 subfamily.</text>
</comment>
<dbReference type="Pfam" id="PF00293">
    <property type="entry name" value="NUDIX"/>
    <property type="match status" value="1"/>
</dbReference>
<dbReference type="InterPro" id="IPR000059">
    <property type="entry name" value="NUDIX_hydrolase_NudL_CS"/>
</dbReference>
<evidence type="ECO:0000313" key="9">
    <source>
        <dbReference type="EMBL" id="KAG0264010.1"/>
    </source>
</evidence>
<keyword evidence="7" id="KW-0464">Manganese</keyword>
<dbReference type="EMBL" id="JAAAJA010000059">
    <property type="protein sequence ID" value="KAG0264010.1"/>
    <property type="molecule type" value="Genomic_DNA"/>
</dbReference>
<dbReference type="PROSITE" id="PS51462">
    <property type="entry name" value="NUDIX"/>
    <property type="match status" value="1"/>
</dbReference>
<dbReference type="GO" id="GO:0030145">
    <property type="term" value="F:manganese ion binding"/>
    <property type="evidence" value="ECO:0007669"/>
    <property type="project" value="InterPro"/>
</dbReference>
<evidence type="ECO:0000256" key="1">
    <source>
        <dbReference type="ARBA" id="ARBA00001936"/>
    </source>
</evidence>
<dbReference type="CDD" id="cd03426">
    <property type="entry name" value="NUDIX_CoAse_Nudt7"/>
    <property type="match status" value="1"/>
</dbReference>
<sequence>MRAQLQNSPQHGSGRMISPLCIHKGVPSVLFTVRAKYMRNHRGEISFPGGKRDPTDTTILDTALREMGEEISIFQDQVEVLGEYLPMPNKDCTMRVHSFVGIIKEPIEDIGTIVYNPDEVQRVFTVPMQDLMDPQKKSLVPFRNSKYLYPIWNLEEENISIWGLTAFILDGVLRQIAKEGPANAVEIPKGSETESYRPLKLSA</sequence>
<evidence type="ECO:0000256" key="6">
    <source>
        <dbReference type="ARBA" id="ARBA00022842"/>
    </source>
</evidence>
<evidence type="ECO:0000256" key="2">
    <source>
        <dbReference type="ARBA" id="ARBA00001946"/>
    </source>
</evidence>
<dbReference type="InterPro" id="IPR000086">
    <property type="entry name" value="NUDIX_hydrolase_dom"/>
</dbReference>
<comment type="cofactor">
    <cofactor evidence="1">
        <name>Mn(2+)</name>
        <dbReference type="ChEBI" id="CHEBI:29035"/>
    </cofactor>
</comment>
<dbReference type="Proteomes" id="UP000726737">
    <property type="component" value="Unassembled WGS sequence"/>
</dbReference>
<evidence type="ECO:0000256" key="7">
    <source>
        <dbReference type="ARBA" id="ARBA00023211"/>
    </source>
</evidence>
<evidence type="ECO:0000256" key="4">
    <source>
        <dbReference type="ARBA" id="ARBA00022723"/>
    </source>
</evidence>
<dbReference type="PANTHER" id="PTHR12992">
    <property type="entry name" value="NUDIX HYDROLASE"/>
    <property type="match status" value="1"/>
</dbReference>
<comment type="cofactor">
    <cofactor evidence="2">
        <name>Mg(2+)</name>
        <dbReference type="ChEBI" id="CHEBI:18420"/>
    </cofactor>
</comment>
<proteinExistence type="inferred from homology"/>
<keyword evidence="10" id="KW-1185">Reference proteome</keyword>
<evidence type="ECO:0000313" key="10">
    <source>
        <dbReference type="Proteomes" id="UP000726737"/>
    </source>
</evidence>
<reference evidence="9" key="1">
    <citation type="journal article" date="2020" name="Fungal Divers.">
        <title>Resolving the Mortierellaceae phylogeny through synthesis of multi-gene phylogenetics and phylogenomics.</title>
        <authorList>
            <person name="Vandepol N."/>
            <person name="Liber J."/>
            <person name="Desiro A."/>
            <person name="Na H."/>
            <person name="Kennedy M."/>
            <person name="Barry K."/>
            <person name="Grigoriev I.V."/>
            <person name="Miller A.N."/>
            <person name="O'Donnell K."/>
            <person name="Stajich J.E."/>
            <person name="Bonito G."/>
        </authorList>
    </citation>
    <scope>NUCLEOTIDE SEQUENCE</scope>
    <source>
        <strain evidence="9">KOD948</strain>
    </source>
</reference>
<dbReference type="InterPro" id="IPR045121">
    <property type="entry name" value="CoAse"/>
</dbReference>